<keyword evidence="1" id="KW-0808">Transferase</keyword>
<dbReference type="eggNOG" id="COG3933">
    <property type="taxonomic scope" value="Bacteria"/>
</dbReference>
<reference evidence="7 8" key="1">
    <citation type="submission" date="2010-12" db="EMBL/GenBank/DDBJ databases">
        <title>The Genome Sequence of Coprobacillus sp. strain 29_1.</title>
        <authorList>
            <consortium name="The Broad Institute Genome Sequencing Platform"/>
            <person name="Earl A."/>
            <person name="Ward D."/>
            <person name="Feldgarden M."/>
            <person name="Gevers D."/>
            <person name="Daigneault M."/>
            <person name="Sibley C.D."/>
            <person name="White A."/>
            <person name="Strauss J."/>
            <person name="Allen-Vercoe E."/>
            <person name="Young S.K."/>
            <person name="Zeng Q."/>
            <person name="Gargeya S."/>
            <person name="Fitzgerald M."/>
            <person name="Haas B."/>
            <person name="Abouelleil A."/>
            <person name="Alvarado L."/>
            <person name="Arachchi H.M."/>
            <person name="Berlin A."/>
            <person name="Brown A."/>
            <person name="Chapman S.B."/>
            <person name="Chen Z."/>
            <person name="Dunbar C."/>
            <person name="Freedman E."/>
            <person name="Gearin G."/>
            <person name="Gellesch M."/>
            <person name="Goldberg J."/>
            <person name="Griggs A."/>
            <person name="Gujja S."/>
            <person name="Heilman E."/>
            <person name="Heiman D."/>
            <person name="Howarth C."/>
            <person name="Larson L."/>
            <person name="Lui A."/>
            <person name="MacDonald P.J.P."/>
            <person name="Mehta T."/>
            <person name="Montmayeur A."/>
            <person name="Murphy C."/>
            <person name="Neiman D."/>
            <person name="Pearson M."/>
            <person name="Priest M."/>
            <person name="Roberts A."/>
            <person name="Saif S."/>
            <person name="Shea T."/>
            <person name="Shenoy N."/>
            <person name="Sisk P."/>
            <person name="Stolte C."/>
            <person name="Sykes S."/>
            <person name="White J."/>
            <person name="Yandava C."/>
            <person name="Nusbaum C."/>
            <person name="Birren B."/>
        </authorList>
    </citation>
    <scope>NUCLEOTIDE SEQUENCE [LARGE SCALE GENOMIC DNA]</scope>
    <source>
        <strain evidence="7 8">29_1</strain>
    </source>
</reference>
<dbReference type="InterPro" id="IPR036662">
    <property type="entry name" value="PTS_EIIA_man-typ_sf"/>
</dbReference>
<dbReference type="SUPFAM" id="SSF53062">
    <property type="entry name" value="PTS system fructose IIA component-like"/>
    <property type="match status" value="1"/>
</dbReference>
<gene>
    <name evidence="7" type="ORF">HMPREF9488_00140</name>
</gene>
<evidence type="ECO:0000259" key="6">
    <source>
        <dbReference type="PROSITE" id="PS51372"/>
    </source>
</evidence>
<dbReference type="GeneID" id="78229435"/>
<dbReference type="GO" id="GO:0009401">
    <property type="term" value="P:phosphoenolpyruvate-dependent sugar phosphotransferase system"/>
    <property type="evidence" value="ECO:0007669"/>
    <property type="project" value="InterPro"/>
</dbReference>
<proteinExistence type="predicted"/>
<dbReference type="PANTHER" id="PTHR32071:SF38">
    <property type="entry name" value="PSP OPERON TRANSCRIPTIONAL ACTIVATOR"/>
    <property type="match status" value="1"/>
</dbReference>
<sequence length="907" mass="104304">MANSTKDLILSYLSDLSENFDFTQVNHFTASSISDEMHISRSLASQYLNELVKEKSVMKINSRPVYFFHRKKMEELYQTTFQEEDFYDLEEVKEYVATHSKGEGDYSQIIGSDKSLAGVIKQLRESFEYPPSGLPMIVYGERGTGKRTLCTTIFDNAARKGVIDENTKLMKLEFSPGHNEDLLHKVFGQKNKIGMIDSYDHIVFMLCGIQHMSEDFQNRLCQLIEMDKSHYRGQYKNKIIRYMFICDTNPNLFINERLLKNIPVILNVPSLKEKSNEEKEELIIHFIQQEGKKMEKTIKISNVVLRALVNGDYDNNMIGLQSTIRIMCASALRESAGKSEAIIHTYHLPEHLLTTMPIMIDEDVIYIDTTTYKKSEQIDFILDYFNRIFKPFLKTEHFLEALTESKHNFDLLGDYLSYKQRIPPVRIKGTEISLSNILDIVLKKRYMNLPSGFCCTLAKLIYIHDLYSSSIQKWRQDNRNLIDDALNQMKTHLFNESMIVEDITRLMYTNLEINTTDILSAIMMIYIHHYNSEITNRKIFGMIVCHGYSTATSIADAVNSLLETYVFDAVDMPLDITVDEIKEILMERLNRMNHNADVIVMVDMGSLEQLGKSLSTAINCNVGVINNVSTRLALNVGNCILNDKDLKTTLQKVSENSLAHYTIIDRKKNDTILFISESGIHMAQRMRELFENSFPLQVPVDLEVCDYNQLLASGANHEFFSSNNVLFMTGTANPHIEGQIFIALEEIISGNNIDVIMNRLSKYLKPDELNQLLDDLRKNFTLQNVVGYLTILNPKVLLDNVSLAVETLQEHLQKRFGGKTLIGIYIHVCCLIERLVTKSAITEFNNLEDFKKDNHVFIQDVHDSFQTLSKRYNITIPTSEIAYLYEFIAADEEGFEDGELLSKLDRK</sequence>
<dbReference type="eggNOG" id="COG1221">
    <property type="taxonomic scope" value="Bacteria"/>
</dbReference>
<keyword evidence="2" id="KW-0547">Nucleotide-binding</keyword>
<dbReference type="InterPro" id="IPR036634">
    <property type="entry name" value="PRD_sf"/>
</dbReference>
<dbReference type="PROSITE" id="PS51096">
    <property type="entry name" value="PTS_EIIA_TYPE_4"/>
    <property type="match status" value="1"/>
</dbReference>
<evidence type="ECO:0000313" key="7">
    <source>
        <dbReference type="EMBL" id="EFW06603.1"/>
    </source>
</evidence>
<dbReference type="InterPro" id="IPR002078">
    <property type="entry name" value="Sigma_54_int"/>
</dbReference>
<evidence type="ECO:0000256" key="2">
    <source>
        <dbReference type="ARBA" id="ARBA00022741"/>
    </source>
</evidence>
<evidence type="ECO:0000259" key="4">
    <source>
        <dbReference type="PROSITE" id="PS50045"/>
    </source>
</evidence>
<dbReference type="InterPro" id="IPR036390">
    <property type="entry name" value="WH_DNA-bd_sf"/>
</dbReference>
<dbReference type="Pfam" id="PF00874">
    <property type="entry name" value="PRD"/>
    <property type="match status" value="1"/>
</dbReference>
<dbReference type="GO" id="GO:0006355">
    <property type="term" value="P:regulation of DNA-templated transcription"/>
    <property type="evidence" value="ECO:0007669"/>
    <property type="project" value="InterPro"/>
</dbReference>
<dbReference type="AlphaFoldDB" id="E7G5V2"/>
<dbReference type="Pfam" id="PF00158">
    <property type="entry name" value="Sigma54_activat"/>
    <property type="match status" value="1"/>
</dbReference>
<dbReference type="PROSITE" id="PS51372">
    <property type="entry name" value="PRD_2"/>
    <property type="match status" value="1"/>
</dbReference>
<feature type="domain" description="PTS EIIA type-4" evidence="5">
    <location>
        <begin position="538"/>
        <end position="672"/>
    </location>
</feature>
<dbReference type="InterPro" id="IPR004701">
    <property type="entry name" value="PTS_EIIA_man-typ"/>
</dbReference>
<evidence type="ECO:0008006" key="9">
    <source>
        <dbReference type="Google" id="ProtNLM"/>
    </source>
</evidence>
<dbReference type="GO" id="GO:0005524">
    <property type="term" value="F:ATP binding"/>
    <property type="evidence" value="ECO:0007669"/>
    <property type="project" value="UniProtKB-KW"/>
</dbReference>
<keyword evidence="8" id="KW-1185">Reference proteome</keyword>
<dbReference type="Proteomes" id="UP000003157">
    <property type="component" value="Unassembled WGS sequence"/>
</dbReference>
<dbReference type="InterPro" id="IPR027417">
    <property type="entry name" value="P-loop_NTPase"/>
</dbReference>
<dbReference type="SUPFAM" id="SSF63520">
    <property type="entry name" value="PTS-regulatory domain, PRD"/>
    <property type="match status" value="1"/>
</dbReference>
<dbReference type="SUPFAM" id="SSF46785">
    <property type="entry name" value="Winged helix' DNA-binding domain"/>
    <property type="match status" value="1"/>
</dbReference>
<dbReference type="PANTHER" id="PTHR32071">
    <property type="entry name" value="TRANSCRIPTIONAL REGULATORY PROTEIN"/>
    <property type="match status" value="1"/>
</dbReference>
<evidence type="ECO:0000256" key="3">
    <source>
        <dbReference type="ARBA" id="ARBA00022840"/>
    </source>
</evidence>
<evidence type="ECO:0000313" key="8">
    <source>
        <dbReference type="Proteomes" id="UP000003157"/>
    </source>
</evidence>
<keyword evidence="3" id="KW-0067">ATP-binding</keyword>
<dbReference type="InterPro" id="IPR011608">
    <property type="entry name" value="PRD"/>
</dbReference>
<dbReference type="GO" id="GO:0016740">
    <property type="term" value="F:transferase activity"/>
    <property type="evidence" value="ECO:0007669"/>
    <property type="project" value="UniProtKB-KW"/>
</dbReference>
<evidence type="ECO:0000256" key="1">
    <source>
        <dbReference type="ARBA" id="ARBA00022679"/>
    </source>
</evidence>
<name>E7G5V2_9FIRM</name>
<organism evidence="7 8">
    <name type="scientific">Coprobacillus cateniformis</name>
    <dbReference type="NCBI Taxonomy" id="100884"/>
    <lineage>
        <taxon>Bacteria</taxon>
        <taxon>Bacillati</taxon>
        <taxon>Bacillota</taxon>
        <taxon>Erysipelotrichia</taxon>
        <taxon>Erysipelotrichales</taxon>
        <taxon>Coprobacillaceae</taxon>
        <taxon>Coprobacillus</taxon>
    </lineage>
</organism>
<dbReference type="GO" id="GO:0016020">
    <property type="term" value="C:membrane"/>
    <property type="evidence" value="ECO:0007669"/>
    <property type="project" value="InterPro"/>
</dbReference>
<protein>
    <recommendedName>
        <fullName evidence="9">PRD domain-containing protein</fullName>
    </recommendedName>
</protein>
<dbReference type="OrthoDB" id="9765164at2"/>
<evidence type="ECO:0000259" key="5">
    <source>
        <dbReference type="PROSITE" id="PS51096"/>
    </source>
</evidence>
<dbReference type="STRING" id="100884.GCA_000269565_01561"/>
<feature type="domain" description="PRD" evidence="6">
    <location>
        <begin position="792"/>
        <end position="898"/>
    </location>
</feature>
<dbReference type="Gene3D" id="3.40.50.300">
    <property type="entry name" value="P-loop containing nucleotide triphosphate hydrolases"/>
    <property type="match status" value="1"/>
</dbReference>
<comment type="caution">
    <text evidence="7">The sequence shown here is derived from an EMBL/GenBank/DDBJ whole genome shotgun (WGS) entry which is preliminary data.</text>
</comment>
<dbReference type="Gene3D" id="1.10.1790.10">
    <property type="entry name" value="PRD domain"/>
    <property type="match status" value="1"/>
</dbReference>
<dbReference type="SUPFAM" id="SSF52540">
    <property type="entry name" value="P-loop containing nucleoside triphosphate hydrolases"/>
    <property type="match status" value="1"/>
</dbReference>
<feature type="domain" description="Sigma-54 factor interaction" evidence="4">
    <location>
        <begin position="109"/>
        <end position="329"/>
    </location>
</feature>
<dbReference type="Pfam" id="PF03610">
    <property type="entry name" value="EIIA-man"/>
    <property type="match status" value="1"/>
</dbReference>
<dbReference type="PROSITE" id="PS50045">
    <property type="entry name" value="SIGMA54_INTERACT_4"/>
    <property type="match status" value="1"/>
</dbReference>
<dbReference type="HOGENOM" id="CLU_014204_1_0_9"/>
<dbReference type="EMBL" id="ADKX01000001">
    <property type="protein sequence ID" value="EFW06603.1"/>
    <property type="molecule type" value="Genomic_DNA"/>
</dbReference>
<dbReference type="Gene3D" id="3.40.50.510">
    <property type="entry name" value="Phosphotransferase system, mannose-type IIA component"/>
    <property type="match status" value="1"/>
</dbReference>
<accession>E7G5V2</accession>
<dbReference type="RefSeq" id="WP_008787268.1">
    <property type="nucleotide sequence ID" value="NZ_AKCB01000001.1"/>
</dbReference>